<keyword evidence="3" id="KW-1133">Transmembrane helix</keyword>
<accession>A0A845HV36</accession>
<dbReference type="Gene3D" id="1.10.287.470">
    <property type="entry name" value="Helix hairpin bin"/>
    <property type="match status" value="1"/>
</dbReference>
<name>A0A845HV36_9BURK</name>
<reference evidence="4 5" key="1">
    <citation type="submission" date="2019-12" db="EMBL/GenBank/DDBJ databases">
        <title>Novel species isolated from a subtropical stream in China.</title>
        <authorList>
            <person name="Lu H."/>
        </authorList>
    </citation>
    <scope>NUCLEOTIDE SEQUENCE [LARGE SCALE GENOMIC DNA]</scope>
    <source>
        <strain evidence="4 5">FT107W</strain>
    </source>
</reference>
<evidence type="ECO:0000256" key="3">
    <source>
        <dbReference type="SAM" id="Phobius"/>
    </source>
</evidence>
<protein>
    <submittedName>
        <fullName evidence="4">Biotin/lipoyl-binding protein</fullName>
    </submittedName>
</protein>
<keyword evidence="2" id="KW-0175">Coiled coil</keyword>
<gene>
    <name evidence="4" type="ORF">GTP81_31285</name>
</gene>
<evidence type="ECO:0000256" key="1">
    <source>
        <dbReference type="ARBA" id="ARBA00004196"/>
    </source>
</evidence>
<dbReference type="GO" id="GO:0030313">
    <property type="term" value="C:cell envelope"/>
    <property type="evidence" value="ECO:0007669"/>
    <property type="project" value="UniProtKB-SubCell"/>
</dbReference>
<sequence>MSELAEPVRRPWWRRATFWAGVLALFAAGAGWYAWQAQRQAARAPGYVTVPAKRGSVTLSVTANGTLQPTRAVNIGSELSGTVARVLVDVNDQVRAGQVLVELDTAKLQDQIVRSRAALAAARAALAQNQASLAEARSALGRLEDVARLSGGKVPSRAELDAGRDGTLPP</sequence>
<dbReference type="AlphaFoldDB" id="A0A845HV36"/>
<evidence type="ECO:0000256" key="2">
    <source>
        <dbReference type="ARBA" id="ARBA00023054"/>
    </source>
</evidence>
<evidence type="ECO:0000313" key="4">
    <source>
        <dbReference type="EMBL" id="MYN21229.1"/>
    </source>
</evidence>
<feature type="non-terminal residue" evidence="4">
    <location>
        <position position="170"/>
    </location>
</feature>
<comment type="caution">
    <text evidence="4">The sequence shown here is derived from an EMBL/GenBank/DDBJ whole genome shotgun (WGS) entry which is preliminary data.</text>
</comment>
<feature type="transmembrane region" description="Helical" evidence="3">
    <location>
        <begin position="16"/>
        <end position="35"/>
    </location>
</feature>
<dbReference type="PANTHER" id="PTHR32347">
    <property type="entry name" value="EFFLUX SYSTEM COMPONENT YKNX-RELATED"/>
    <property type="match status" value="1"/>
</dbReference>
<evidence type="ECO:0000313" key="5">
    <source>
        <dbReference type="Proteomes" id="UP000484875"/>
    </source>
</evidence>
<dbReference type="EMBL" id="WWCV01000171">
    <property type="protein sequence ID" value="MYN21229.1"/>
    <property type="molecule type" value="Genomic_DNA"/>
</dbReference>
<proteinExistence type="predicted"/>
<dbReference type="SUPFAM" id="SSF111369">
    <property type="entry name" value="HlyD-like secretion proteins"/>
    <property type="match status" value="1"/>
</dbReference>
<dbReference type="Gene3D" id="2.40.50.100">
    <property type="match status" value="1"/>
</dbReference>
<dbReference type="Proteomes" id="UP000484875">
    <property type="component" value="Unassembled WGS sequence"/>
</dbReference>
<keyword evidence="3" id="KW-0812">Transmembrane</keyword>
<dbReference type="InterPro" id="IPR050465">
    <property type="entry name" value="UPF0194_transport"/>
</dbReference>
<organism evidence="4 5">
    <name type="scientific">Duganella vulcania</name>
    <dbReference type="NCBI Taxonomy" id="2692166"/>
    <lineage>
        <taxon>Bacteria</taxon>
        <taxon>Pseudomonadati</taxon>
        <taxon>Pseudomonadota</taxon>
        <taxon>Betaproteobacteria</taxon>
        <taxon>Burkholderiales</taxon>
        <taxon>Oxalobacteraceae</taxon>
        <taxon>Telluria group</taxon>
        <taxon>Duganella</taxon>
    </lineage>
</organism>
<keyword evidence="3" id="KW-0472">Membrane</keyword>
<keyword evidence="5" id="KW-1185">Reference proteome</keyword>
<comment type="subcellular location">
    <subcellularLocation>
        <location evidence="1">Cell envelope</location>
    </subcellularLocation>
</comment>